<evidence type="ECO:0000313" key="3">
    <source>
        <dbReference type="Proteomes" id="UP000178485"/>
    </source>
</evidence>
<dbReference type="InterPro" id="IPR002123">
    <property type="entry name" value="Plipid/glycerol_acylTrfase"/>
</dbReference>
<name>A0A1G4G911_9BACT</name>
<dbReference type="KEGG" id="pmuc:ING2E5A_2228"/>
<gene>
    <name evidence="2" type="ORF">ING2E5A_2228</name>
</gene>
<dbReference type="GO" id="GO:0042840">
    <property type="term" value="P:D-glucuronate catabolic process"/>
    <property type="evidence" value="ECO:0007669"/>
    <property type="project" value="TreeGrafter"/>
</dbReference>
<accession>A0A1G4G911</accession>
<evidence type="ECO:0000313" key="2">
    <source>
        <dbReference type="EMBL" id="SCM59039.1"/>
    </source>
</evidence>
<dbReference type="GO" id="GO:0016746">
    <property type="term" value="F:acyltransferase activity"/>
    <property type="evidence" value="ECO:0007669"/>
    <property type="project" value="InterPro"/>
</dbReference>
<dbReference type="PANTHER" id="PTHR30068">
    <property type="entry name" value="URONATE ISOMERASE"/>
    <property type="match status" value="1"/>
</dbReference>
<dbReference type="STRING" id="1642646.ING2E5A_2228"/>
<dbReference type="AlphaFoldDB" id="A0A1G4G911"/>
<sequence length="384" mass="44759">MQTEKMKNFDDIRPLYDSEVPSVIQSLVNDPYFRRATEPLIRPLTWEMFSRSMMACRTIFDFQRSIIHPFMKQLIAKTTSELSCVGFEKYNDGSSHLYISNHRDIVLDAAFLNILLFDRGTDTCEIAIGDNLLIYRWITDLVRLNKSFIVKRGVSVREMLDTSRHLSEYIFDTIANRRQSVWIAQREGRAKDSDDKTQTSLLKMLTLHNSAKPSEALRSLDIVPLAITYEFDPCDYLKAKEYQLKRDNPEYRKSQADDIENMRTGIMGYKGRVSFSFGNRINDTLSQIDPETGRSEVLEIAREAIDREIYRNYVFFPINYVAYDLMEKSNTFSAHYTDKDRQFFENYIAGQIAKIEIPGKDHAFLREKLVEMYGNTVKNFVSVT</sequence>
<dbReference type="PANTHER" id="PTHR30068:SF3">
    <property type="entry name" value="PHOSPHOLIPID_GLYCEROL ACYLTRANSFERASE DOMAIN-CONTAINING PROTEIN"/>
    <property type="match status" value="1"/>
</dbReference>
<dbReference type="RefSeq" id="WP_071137391.1">
    <property type="nucleotide sequence ID" value="NZ_LT608328.1"/>
</dbReference>
<proteinExistence type="predicted"/>
<protein>
    <recommendedName>
        <fullName evidence="1">Phospholipid/glycerol acyltransferase domain-containing protein</fullName>
    </recommendedName>
</protein>
<keyword evidence="3" id="KW-1185">Reference proteome</keyword>
<dbReference type="GO" id="GO:0019698">
    <property type="term" value="P:D-galacturonate catabolic process"/>
    <property type="evidence" value="ECO:0007669"/>
    <property type="project" value="TreeGrafter"/>
</dbReference>
<dbReference type="EMBL" id="LT608328">
    <property type="protein sequence ID" value="SCM59039.1"/>
    <property type="molecule type" value="Genomic_DNA"/>
</dbReference>
<evidence type="ECO:0000259" key="1">
    <source>
        <dbReference type="Pfam" id="PF01553"/>
    </source>
</evidence>
<organism evidence="2 3">
    <name type="scientific">Petrimonas mucosa</name>
    <dbReference type="NCBI Taxonomy" id="1642646"/>
    <lineage>
        <taxon>Bacteria</taxon>
        <taxon>Pseudomonadati</taxon>
        <taxon>Bacteroidota</taxon>
        <taxon>Bacteroidia</taxon>
        <taxon>Bacteroidales</taxon>
        <taxon>Dysgonomonadaceae</taxon>
        <taxon>Petrimonas</taxon>
    </lineage>
</organism>
<dbReference type="Proteomes" id="UP000178485">
    <property type="component" value="Chromosome i"/>
</dbReference>
<dbReference type="Pfam" id="PF01553">
    <property type="entry name" value="Acyltransferase"/>
    <property type="match status" value="1"/>
</dbReference>
<feature type="domain" description="Phospholipid/glycerol acyltransferase" evidence="1">
    <location>
        <begin position="86"/>
        <end position="184"/>
    </location>
</feature>
<reference evidence="2 3" key="1">
    <citation type="submission" date="2016-08" db="EMBL/GenBank/DDBJ databases">
        <authorList>
            <person name="Seilhamer J.J."/>
        </authorList>
    </citation>
    <scope>NUCLEOTIDE SEQUENCE [LARGE SCALE GENOMIC DNA]</scope>
    <source>
        <strain evidence="2">ING2-E5A</strain>
    </source>
</reference>